<feature type="region of interest" description="Disordered" evidence="1">
    <location>
        <begin position="197"/>
        <end position="225"/>
    </location>
</feature>
<keyword evidence="2" id="KW-0472">Membrane</keyword>
<feature type="compositionally biased region" description="Acidic residues" evidence="1">
    <location>
        <begin position="1090"/>
        <end position="1100"/>
    </location>
</feature>
<dbReference type="EMBL" id="HBHQ01019259">
    <property type="protein sequence ID" value="CAD9821081.1"/>
    <property type="molecule type" value="Transcribed_RNA"/>
</dbReference>
<feature type="transmembrane region" description="Helical" evidence="2">
    <location>
        <begin position="529"/>
        <end position="553"/>
    </location>
</feature>
<feature type="transmembrane region" description="Helical" evidence="2">
    <location>
        <begin position="976"/>
        <end position="1001"/>
    </location>
</feature>
<dbReference type="AlphaFoldDB" id="A0A7S2XQL3"/>
<feature type="transmembrane region" description="Helical" evidence="2">
    <location>
        <begin position="831"/>
        <end position="856"/>
    </location>
</feature>
<protein>
    <submittedName>
        <fullName evidence="3">Uncharacterized protein</fullName>
    </submittedName>
</protein>
<feature type="compositionally biased region" description="Low complexity" evidence="1">
    <location>
        <begin position="91"/>
        <end position="102"/>
    </location>
</feature>
<feature type="transmembrane region" description="Helical" evidence="2">
    <location>
        <begin position="778"/>
        <end position="799"/>
    </location>
</feature>
<evidence type="ECO:0000256" key="1">
    <source>
        <dbReference type="SAM" id="MobiDB-lite"/>
    </source>
</evidence>
<gene>
    <name evidence="3" type="ORF">ASEP1449_LOCUS12914</name>
</gene>
<organism evidence="3">
    <name type="scientific">Attheya septentrionalis</name>
    <dbReference type="NCBI Taxonomy" id="420275"/>
    <lineage>
        <taxon>Eukaryota</taxon>
        <taxon>Sar</taxon>
        <taxon>Stramenopiles</taxon>
        <taxon>Ochrophyta</taxon>
        <taxon>Bacillariophyta</taxon>
        <taxon>Coscinodiscophyceae</taxon>
        <taxon>Chaetocerotophycidae</taxon>
        <taxon>Chaetocerotales</taxon>
        <taxon>Attheyaceae</taxon>
        <taxon>Attheya</taxon>
    </lineage>
</organism>
<feature type="transmembrane region" description="Helical" evidence="2">
    <location>
        <begin position="573"/>
        <end position="596"/>
    </location>
</feature>
<evidence type="ECO:0000256" key="2">
    <source>
        <dbReference type="SAM" id="Phobius"/>
    </source>
</evidence>
<feature type="compositionally biased region" description="Acidic residues" evidence="1">
    <location>
        <begin position="107"/>
        <end position="117"/>
    </location>
</feature>
<keyword evidence="2" id="KW-0812">Transmembrane</keyword>
<reference evidence="3" key="1">
    <citation type="submission" date="2021-01" db="EMBL/GenBank/DDBJ databases">
        <authorList>
            <person name="Corre E."/>
            <person name="Pelletier E."/>
            <person name="Niang G."/>
            <person name="Scheremetjew M."/>
            <person name="Finn R."/>
            <person name="Kale V."/>
            <person name="Holt S."/>
            <person name="Cochrane G."/>
            <person name="Meng A."/>
            <person name="Brown T."/>
            <person name="Cohen L."/>
        </authorList>
    </citation>
    <scope>NUCLEOTIDE SEQUENCE</scope>
    <source>
        <strain evidence="3">CCMP2084</strain>
    </source>
</reference>
<feature type="compositionally biased region" description="Polar residues" evidence="1">
    <location>
        <begin position="1102"/>
        <end position="1112"/>
    </location>
</feature>
<feature type="transmembrane region" description="Helical" evidence="2">
    <location>
        <begin position="608"/>
        <end position="630"/>
    </location>
</feature>
<feature type="transmembrane region" description="Helical" evidence="2">
    <location>
        <begin position="650"/>
        <end position="671"/>
    </location>
</feature>
<accession>A0A7S2XQL3</accession>
<feature type="compositionally biased region" description="Polar residues" evidence="1">
    <location>
        <begin position="437"/>
        <end position="447"/>
    </location>
</feature>
<name>A0A7S2XQL3_9STRA</name>
<feature type="transmembrane region" description="Helical" evidence="2">
    <location>
        <begin position="932"/>
        <end position="955"/>
    </location>
</feature>
<evidence type="ECO:0000313" key="3">
    <source>
        <dbReference type="EMBL" id="CAD9821081.1"/>
    </source>
</evidence>
<feature type="transmembrane region" description="Helical" evidence="2">
    <location>
        <begin position="897"/>
        <end position="920"/>
    </location>
</feature>
<proteinExistence type="predicted"/>
<feature type="transmembrane region" description="Helical" evidence="2">
    <location>
        <begin position="271"/>
        <end position="290"/>
    </location>
</feature>
<feature type="region of interest" description="Disordered" evidence="1">
    <location>
        <begin position="81"/>
        <end position="122"/>
    </location>
</feature>
<feature type="compositionally biased region" description="Low complexity" evidence="1">
    <location>
        <begin position="333"/>
        <end position="349"/>
    </location>
</feature>
<sequence>MFGSFQRPVGAAADVRELEYVASLHQSGVKLRTDGTISAADVRVFLKSRHGIDISADHAIDIVQGLTGTKQHVISTAIPSQILPVVEPEPQKSQSQSNSQSQADNGENYDADDDEPPMGESSMTIRWEKSSKGAPEMDDENPLEALNELLKENVQKIPLPDTSTQDENNNLGDALNDLHMGVKKEWKRNAKRVKLRTHWQHQSLDPHQKRKGLRGASKPKAPPKKEDVTFMDLTQLVSVLLIPTLMKLTSRRFSLEVARDVRTKYRRNGKFYINILFKLWAYLKFPYTLVLRYRERRRLEEQAALRPGPDTLVRDILQILLEGVQENEDEESISSSKMSGSINNNNSGSRPLPQAVVTDSLVRSLLEQNNQFDAAADEFLIHKMVEAAGGYGAILDESSFARALTSDVTKWSVGREDEATDIFEDIYGFKVVDSNENGGTKTPSTHAKPSHVPDDKGGNGDNDNDVEEAGFDGMESFYSAESSCSDESRNGRNNWDFHSKSRNALSFRIPKFTRTATFIDYASDNYRDVGLVISIFMFFIILVAFFVFVINYMDALTIDCDQSMKCTLANTMFTYATLAILLSIGGIVIVAPISLGNHPYVRTPALPLYSLSVLAIYTLVPLFIYLWYVSGIPHDESGKLDQLEKDMQALPIRTMVVLFVICSIFTTYGLLKVLVSTLIPKDWLGNKPKLKSFFQPKILFRTGEIKRAGTVKLNNMVMNAFKLHNRKAKGADAEQEVMANFIIRGESLESTGGLFWTWKRIFNRDLFKFEGVWLHSRFVVGQIGQIITVILIFIFFAFFTRECVISAENTRQRLIDDGASDYILAWVPESWTIYGSCIIGSFVASVVGVTLILLYAPNTISTILKLRSGVIPSLHDPHFQKYRVSTDMIYYNLGSMVYALIGSVGLFFILIGGLLFLLFYAQTTYYMQLLVAWGIGTGVMIGLKTIILMFCRAYYYKVFYRSHPWKANITALAMECWHIGLGSGVMLGRLTQFLLAAAFWIGRIDSSFLSSEVVLFGYAFDYAPITYRKELLVHDAHRHPIMERLLCMYLMRLKYGKTFSSDAGAAWRILFVLTLMPWLLKHRQGKIKGDDDEDSDDESDYFQFTSRKMPQI</sequence>
<keyword evidence="2" id="KW-1133">Transmembrane helix</keyword>
<feature type="region of interest" description="Disordered" evidence="1">
    <location>
        <begin position="328"/>
        <end position="353"/>
    </location>
</feature>
<feature type="region of interest" description="Disordered" evidence="1">
    <location>
        <begin position="437"/>
        <end position="466"/>
    </location>
</feature>
<feature type="region of interest" description="Disordered" evidence="1">
    <location>
        <begin position="1086"/>
        <end position="1112"/>
    </location>
</feature>
<feature type="transmembrane region" description="Helical" evidence="2">
    <location>
        <begin position="1063"/>
        <end position="1080"/>
    </location>
</feature>